<feature type="domain" description="Putative type VI secretion system Rhs element associated Vgr" evidence="4">
    <location>
        <begin position="511"/>
        <end position="615"/>
    </location>
</feature>
<dbReference type="NCBIfam" id="TIGR03361">
    <property type="entry name" value="VI_Rhs_Vgr"/>
    <property type="match status" value="1"/>
</dbReference>
<dbReference type="EMBL" id="PNYB01000016">
    <property type="protein sequence ID" value="PMS21416.1"/>
    <property type="molecule type" value="Genomic_DNA"/>
</dbReference>
<dbReference type="InterPro" id="IPR018769">
    <property type="entry name" value="VgrG2_DUF2345"/>
</dbReference>
<dbReference type="SUPFAM" id="SSF69255">
    <property type="entry name" value="gp5 N-terminal domain-like"/>
    <property type="match status" value="1"/>
</dbReference>
<dbReference type="Gene3D" id="2.30.110.50">
    <property type="match status" value="1"/>
</dbReference>
<keyword evidence="6" id="KW-1185">Reference proteome</keyword>
<reference evidence="5 6" key="1">
    <citation type="submission" date="2018-01" db="EMBL/GenBank/DDBJ databases">
        <title>Whole genome analyses suggest that Burkholderia sensu lato contains two further novel genera in the rhizoxinica-symbiotica group Mycetohabitans gen. nov., and Trinickia gen. nov.: implications for the evolution of diazotrophy and nodulation in the Burkholderiaceae.</title>
        <authorList>
            <person name="Estrada-de los Santos P."/>
            <person name="Palmer M."/>
            <person name="Chavez-Ramirez B."/>
            <person name="Beukes C."/>
            <person name="Steenkamp E.T."/>
            <person name="Hirsch A.M."/>
            <person name="Manyaka P."/>
            <person name="Maluk M."/>
            <person name="Lafos M."/>
            <person name="Crook M."/>
            <person name="Gross E."/>
            <person name="Simon M.F."/>
            <person name="Bueno dos Reis Junior F."/>
            <person name="Poole P.S."/>
            <person name="Venter S.N."/>
            <person name="James E.K."/>
        </authorList>
    </citation>
    <scope>NUCLEOTIDE SEQUENCE [LARGE SCALE GENOMIC DNA]</scope>
    <source>
        <strain evidence="5 6">GP25-8</strain>
    </source>
</reference>
<dbReference type="Pfam" id="PF05954">
    <property type="entry name" value="Phage_GPD"/>
    <property type="match status" value="1"/>
</dbReference>
<feature type="domain" description="Gp5/Type VI secretion system Vgr protein OB-fold" evidence="2">
    <location>
        <begin position="416"/>
        <end position="476"/>
    </location>
</feature>
<evidence type="ECO:0000259" key="2">
    <source>
        <dbReference type="Pfam" id="PF04717"/>
    </source>
</evidence>
<gene>
    <name evidence="5" type="ORF">C0Z19_18475</name>
</gene>
<dbReference type="Proteomes" id="UP000235347">
    <property type="component" value="Unassembled WGS sequence"/>
</dbReference>
<dbReference type="Gene3D" id="4.10.220.110">
    <property type="match status" value="1"/>
</dbReference>
<evidence type="ECO:0000259" key="3">
    <source>
        <dbReference type="Pfam" id="PF10106"/>
    </source>
</evidence>
<dbReference type="Gene3D" id="3.55.50.10">
    <property type="entry name" value="Baseplate protein-like domains"/>
    <property type="match status" value="1"/>
</dbReference>
<dbReference type="Pfam" id="PF13296">
    <property type="entry name" value="T6SS_Vgr"/>
    <property type="match status" value="1"/>
</dbReference>
<dbReference type="InterPro" id="IPR028244">
    <property type="entry name" value="T6SS_Rhs_Vgr_dom"/>
</dbReference>
<sequence length="858" mass="94171">MNTPLIAQDLRKIASGMQNNRLLMLSFPEDDAPYDTLVVNRLEGWESLSCDFRFVIEILSDSAQLDPKDFVRKLMCVQLLREDGSYRYFTGYVFSFRLVESDGGIAFYEAELGPWTRYMTLRKNNRLFLDLSLRGQIARILEDYGVLPVWDWQVREPDRPMTMACQFDEHDHNYMNRRLEHAGFLHLYEHTAHGHTLVVADPKRNEAAIDGDTPAIAYRPEVGSKEADGIASWSPIERVVSTHVAMSRGDFKNPGHTASTGGVAKSRIEGWDSSRMPKLEWYEYVGAYGYRNTDDGQQLAERRTDAIGGGVRQYEAQGNCRYVMPGRWFRLTDQFGYAISRNPYDDEYQIVATHHVATNNYLQGIDVPAVYRNTFICVSRRTPWRPMPGFNSVDTRILAPQTATVVGPKGESLYTDEYGRVLVQFHWDREGKCTTWIRVSSGWAGGNQGVTALPRIGSEVIVQWLDGNPDHPLITGRVANARNLSAWQLPHQRALTGIRSRELVGDAGNRAGGKSNHLVFDDTAGAIQTQLRSDHGASQLSLGSITRIEDWQGRQDARGEGFELRTDMAGAIRAAQGLLISTDSRAQAKGRALDSQELVGQLEVALAIAKQLADVSSRHQADGTDTAQQEKLLGKLKQWDTGQPGGSAVIGLSAPDGVALASPLNVVASAGRHVDVTAVQDVNVSTGRKILMRAAQGLSAFAKAGMKLIAGTGDIAVQAQQGKTEVGASERLHLYSLKDVLIEAPNIVLKANGVTYSLGDGKVLASSSGDHRIEASRFSYTGGGGGNPELPQMPSSTMKTNEQFALVNRAGQALHNLAHQVFDETGAVRDAGRLGADGANQSIVEDTQIRPLTIRPTP</sequence>
<dbReference type="Pfam" id="PF10106">
    <property type="entry name" value="DUF2345"/>
    <property type="match status" value="1"/>
</dbReference>
<dbReference type="AlphaFoldDB" id="A0A2N7VW92"/>
<protein>
    <submittedName>
        <fullName evidence="5">Type VI secretion system tip protein VgrG</fullName>
    </submittedName>
</protein>
<evidence type="ECO:0000256" key="1">
    <source>
        <dbReference type="ARBA" id="ARBA00005558"/>
    </source>
</evidence>
<dbReference type="Pfam" id="PF04717">
    <property type="entry name" value="Phage_base_V"/>
    <property type="match status" value="1"/>
</dbReference>
<dbReference type="NCBIfam" id="TIGR01646">
    <property type="entry name" value="vgr_GE"/>
    <property type="match status" value="1"/>
</dbReference>
<name>A0A2N7VW92_9BURK</name>
<organism evidence="5 6">
    <name type="scientific">Trinickia soli</name>
    <dbReference type="NCBI Taxonomy" id="380675"/>
    <lineage>
        <taxon>Bacteria</taxon>
        <taxon>Pseudomonadati</taxon>
        <taxon>Pseudomonadota</taxon>
        <taxon>Betaproteobacteria</taxon>
        <taxon>Burkholderiales</taxon>
        <taxon>Burkholderiaceae</taxon>
        <taxon>Trinickia</taxon>
    </lineage>
</organism>
<comment type="similarity">
    <text evidence="1">Belongs to the VgrG protein family.</text>
</comment>
<proteinExistence type="inferred from homology"/>
<dbReference type="InterPro" id="IPR006533">
    <property type="entry name" value="T6SS_Vgr_RhsGE"/>
</dbReference>
<evidence type="ECO:0000313" key="6">
    <source>
        <dbReference type="Proteomes" id="UP000235347"/>
    </source>
</evidence>
<accession>A0A2N7VW92</accession>
<dbReference type="SUPFAM" id="SSF69279">
    <property type="entry name" value="Phage tail proteins"/>
    <property type="match status" value="2"/>
</dbReference>
<dbReference type="Gene3D" id="2.40.50.230">
    <property type="entry name" value="Gp5 N-terminal domain"/>
    <property type="match status" value="1"/>
</dbReference>
<dbReference type="InterPro" id="IPR006531">
    <property type="entry name" value="Gp5/Vgr_OB"/>
</dbReference>
<dbReference type="InterPro" id="IPR017847">
    <property type="entry name" value="T6SS_RhsGE_Vgr_subset"/>
</dbReference>
<feature type="domain" description="DUF2345" evidence="3">
    <location>
        <begin position="645"/>
        <end position="783"/>
    </location>
</feature>
<dbReference type="SUPFAM" id="SSF69349">
    <property type="entry name" value="Phage fibre proteins"/>
    <property type="match status" value="1"/>
</dbReference>
<comment type="caution">
    <text evidence="5">The sequence shown here is derived from an EMBL/GenBank/DDBJ whole genome shotgun (WGS) entry which is preliminary data.</text>
</comment>
<evidence type="ECO:0000259" key="4">
    <source>
        <dbReference type="Pfam" id="PF13296"/>
    </source>
</evidence>
<dbReference type="InterPro" id="IPR037026">
    <property type="entry name" value="Vgr_OB-fold_dom_sf"/>
</dbReference>
<dbReference type="RefSeq" id="WP_102611283.1">
    <property type="nucleotide sequence ID" value="NZ_CADIKD010000012.1"/>
</dbReference>
<evidence type="ECO:0000313" key="5">
    <source>
        <dbReference type="EMBL" id="PMS21416.1"/>
    </source>
</evidence>